<reference evidence="1" key="1">
    <citation type="submission" date="2018-09" db="EMBL/GenBank/DDBJ databases">
        <authorList>
            <person name="Bryant B."/>
            <person name="Burch A."/>
            <person name="Dorissaint R."/>
            <person name="Douthitt C."/>
            <person name="Garofalo J."/>
            <person name="Kuiack J."/>
            <person name="Marcillon S."/>
            <person name="Moreno J."/>
            <person name="Norus J."/>
            <person name="Parks M."/>
            <person name="Peroza J."/>
            <person name="Wilse K."/>
            <person name="Wiersma-Koch H."/>
            <person name="D'Elia T."/>
            <person name="Garlena R.A."/>
            <person name="Russell D.A."/>
            <person name="Pope W.H."/>
            <person name="Jacobs-Sera D."/>
            <person name="Hatfull G.F."/>
        </authorList>
    </citation>
    <scope>NUCLEOTIDE SEQUENCE [LARGE SCALE GENOMIC DNA]</scope>
</reference>
<name>A0A3G2KGC4_9CAUD</name>
<dbReference type="KEGG" id="vg:55611925"/>
<proteinExistence type="predicted"/>
<dbReference type="EMBL" id="MH834613">
    <property type="protein sequence ID" value="AYN58015.1"/>
    <property type="molecule type" value="Genomic_DNA"/>
</dbReference>
<keyword evidence="2" id="KW-1185">Reference proteome</keyword>
<sequence length="51" mass="6054">MNEEERKLIAFMTWLEDVFPHRVRFRDESAKLQLAQGFLNREEGQSDSNIA</sequence>
<evidence type="ECO:0000313" key="2">
    <source>
        <dbReference type="Proteomes" id="UP000278789"/>
    </source>
</evidence>
<dbReference type="Proteomes" id="UP000278789">
    <property type="component" value="Segment"/>
</dbReference>
<organism evidence="1 2">
    <name type="scientific">Mycobacterium phage Fowlmouth</name>
    <dbReference type="NCBI Taxonomy" id="2419978"/>
    <lineage>
        <taxon>Viruses</taxon>
        <taxon>Duplodnaviria</taxon>
        <taxon>Heunggongvirae</taxon>
        <taxon>Uroviricota</taxon>
        <taxon>Caudoviricetes</taxon>
        <taxon>Fowlmouthvirus</taxon>
        <taxon>Fowlmouthvirus fowlmouth</taxon>
    </lineage>
</organism>
<accession>A0A3G2KGC4</accession>
<protein>
    <submittedName>
        <fullName evidence="1">Uncharacterized protein</fullName>
    </submittedName>
</protein>
<gene>
    <name evidence="1" type="primary">65</name>
    <name evidence="1" type="ORF">SEA_FOWLMOUTH_65</name>
</gene>
<dbReference type="GeneID" id="55611925"/>
<dbReference type="RefSeq" id="YP_009841733.1">
    <property type="nucleotide sequence ID" value="NC_048734.1"/>
</dbReference>
<evidence type="ECO:0000313" key="1">
    <source>
        <dbReference type="EMBL" id="AYN58015.1"/>
    </source>
</evidence>